<name>A0A0G4I360_9ALVE</name>
<evidence type="ECO:0000256" key="1">
    <source>
        <dbReference type="SAM" id="MobiDB-lite"/>
    </source>
</evidence>
<feature type="compositionally biased region" description="Low complexity" evidence="1">
    <location>
        <begin position="41"/>
        <end position="53"/>
    </location>
</feature>
<reference evidence="3" key="1">
    <citation type="submission" date="2014-11" db="EMBL/GenBank/DDBJ databases">
        <authorList>
            <person name="Otto D Thomas"/>
            <person name="Naeem Raeece"/>
        </authorList>
    </citation>
    <scope>NUCLEOTIDE SEQUENCE</scope>
</reference>
<keyword evidence="2" id="KW-0812">Transmembrane</keyword>
<gene>
    <name evidence="3" type="ORF">Cvel_10528</name>
</gene>
<evidence type="ECO:0000256" key="2">
    <source>
        <dbReference type="SAM" id="Phobius"/>
    </source>
</evidence>
<feature type="transmembrane region" description="Helical" evidence="2">
    <location>
        <begin position="6"/>
        <end position="28"/>
    </location>
</feature>
<keyword evidence="2" id="KW-1133">Transmembrane helix</keyword>
<feature type="compositionally biased region" description="Polar residues" evidence="1">
    <location>
        <begin position="54"/>
        <end position="65"/>
    </location>
</feature>
<feature type="region of interest" description="Disordered" evidence="1">
    <location>
        <begin position="34"/>
        <end position="65"/>
    </location>
</feature>
<protein>
    <submittedName>
        <fullName evidence="3">Uncharacterized protein</fullName>
    </submittedName>
</protein>
<dbReference type="AlphaFoldDB" id="A0A0G4I360"/>
<dbReference type="EMBL" id="CDMZ01004903">
    <property type="protein sequence ID" value="CEM51293.1"/>
    <property type="molecule type" value="Genomic_DNA"/>
</dbReference>
<organism evidence="3">
    <name type="scientific">Chromera velia CCMP2878</name>
    <dbReference type="NCBI Taxonomy" id="1169474"/>
    <lineage>
        <taxon>Eukaryota</taxon>
        <taxon>Sar</taxon>
        <taxon>Alveolata</taxon>
        <taxon>Colpodellida</taxon>
        <taxon>Chromeraceae</taxon>
        <taxon>Chromera</taxon>
    </lineage>
</organism>
<sequence>MPVLIIVLTSICDVSAVVALSLAIWWIVRTRRSAPVESQNGAASAGPPTSSASVYPSVTSTEQQPQVNGVVCEVICKETKNELPQHDTWSLPYMRKLSLIFKREASLLNDVE</sequence>
<keyword evidence="2" id="KW-0472">Membrane</keyword>
<dbReference type="VEuPathDB" id="CryptoDB:Cvel_10528"/>
<proteinExistence type="predicted"/>
<accession>A0A0G4I360</accession>
<evidence type="ECO:0000313" key="3">
    <source>
        <dbReference type="EMBL" id="CEM51293.1"/>
    </source>
</evidence>